<dbReference type="Ensembl" id="ENSMMST00000022158.1">
    <property type="protein sequence ID" value="ENSMMSP00000020080.1"/>
    <property type="gene ID" value="ENSMMSG00000015111.1"/>
</dbReference>
<organism evidence="2 3">
    <name type="scientific">Moschus moschiferus</name>
    <name type="common">Siberian musk deer</name>
    <name type="synonym">Moschus sibiricus</name>
    <dbReference type="NCBI Taxonomy" id="68415"/>
    <lineage>
        <taxon>Eukaryota</taxon>
        <taxon>Metazoa</taxon>
        <taxon>Chordata</taxon>
        <taxon>Craniata</taxon>
        <taxon>Vertebrata</taxon>
        <taxon>Euteleostomi</taxon>
        <taxon>Mammalia</taxon>
        <taxon>Eutheria</taxon>
        <taxon>Laurasiatheria</taxon>
        <taxon>Artiodactyla</taxon>
        <taxon>Ruminantia</taxon>
        <taxon>Pecora</taxon>
        <taxon>Moschidae</taxon>
        <taxon>Moschus</taxon>
    </lineage>
</organism>
<feature type="chain" id="PRO_5034962290" evidence="1">
    <location>
        <begin position="25"/>
        <end position="82"/>
    </location>
</feature>
<accession>A0A8C6DT62</accession>
<reference evidence="2" key="2">
    <citation type="submission" date="2025-09" db="UniProtKB">
        <authorList>
            <consortium name="Ensembl"/>
        </authorList>
    </citation>
    <scope>IDENTIFICATION</scope>
</reference>
<evidence type="ECO:0000313" key="2">
    <source>
        <dbReference type="Ensembl" id="ENSMMSP00000020080.1"/>
    </source>
</evidence>
<protein>
    <submittedName>
        <fullName evidence="2">Uncharacterized protein</fullName>
    </submittedName>
</protein>
<dbReference type="AlphaFoldDB" id="A0A8C6DT62"/>
<sequence>MGLHSEQDPVLLFLMLIMFNSVSGDWLNMFDYLKCWGNKSTLKLAKAGTRVRVICWEPRKKGNPLTIKPCLMWSNMVFQRPL</sequence>
<keyword evidence="3" id="KW-1185">Reference proteome</keyword>
<keyword evidence="1" id="KW-0732">Signal</keyword>
<reference evidence="2" key="1">
    <citation type="submission" date="2025-08" db="UniProtKB">
        <authorList>
            <consortium name="Ensembl"/>
        </authorList>
    </citation>
    <scope>IDENTIFICATION</scope>
</reference>
<name>A0A8C6DT62_MOSMO</name>
<evidence type="ECO:0000313" key="3">
    <source>
        <dbReference type="Proteomes" id="UP000694544"/>
    </source>
</evidence>
<evidence type="ECO:0000256" key="1">
    <source>
        <dbReference type="SAM" id="SignalP"/>
    </source>
</evidence>
<proteinExistence type="predicted"/>
<feature type="signal peptide" evidence="1">
    <location>
        <begin position="1"/>
        <end position="24"/>
    </location>
</feature>
<dbReference type="Proteomes" id="UP000694544">
    <property type="component" value="Unplaced"/>
</dbReference>